<dbReference type="EMBL" id="QCYY01003082">
    <property type="protein sequence ID" value="ROT65481.1"/>
    <property type="molecule type" value="Genomic_DNA"/>
</dbReference>
<feature type="active site" description="Charge relay system" evidence="2">
    <location>
        <position position="354"/>
    </location>
</feature>
<evidence type="ECO:0000256" key="3">
    <source>
        <dbReference type="SAM" id="Phobius"/>
    </source>
</evidence>
<keyword evidence="3" id="KW-1133">Transmembrane helix</keyword>
<comment type="caution">
    <text evidence="5">The sequence shown here is derived from an EMBL/GenBank/DDBJ whole genome shotgun (WGS) entry which is preliminary data.</text>
</comment>
<dbReference type="SUPFAM" id="SSF53474">
    <property type="entry name" value="alpha/beta-Hydrolases"/>
    <property type="match status" value="1"/>
</dbReference>
<dbReference type="PIRSF" id="PIRSF005211">
    <property type="entry name" value="Ab_hydro_YheT"/>
    <property type="match status" value="1"/>
</dbReference>
<feature type="active site" description="Charge relay system" evidence="2">
    <location>
        <position position="325"/>
    </location>
</feature>
<reference evidence="5 6" key="2">
    <citation type="submission" date="2019-01" db="EMBL/GenBank/DDBJ databases">
        <title>The decoding of complex shrimp genome reveals the adaptation for benthos swimmer, frequently molting mechanism and breeding impact on genome.</title>
        <authorList>
            <person name="Sun Y."/>
            <person name="Gao Y."/>
            <person name="Yu Y."/>
        </authorList>
    </citation>
    <scope>NUCLEOTIDE SEQUENCE [LARGE SCALE GENOMIC DNA]</scope>
    <source>
        <tissue evidence="5">Muscle</tissue>
    </source>
</reference>
<feature type="transmembrane region" description="Helical" evidence="3">
    <location>
        <begin position="7"/>
        <end position="29"/>
    </location>
</feature>
<sequence length="408" mass="45614">MVDWLMLCLYYPGTTLGLTAFVTYIVYYFTNAVKRPLFACRNSAWRLFLEENLTVLQEKYWPTPWCIDTHLQTFFASVSRAFIRPIDYKREVLRLKDGGEVALDWLEASERRANPVAVVLPGLTGASDSVYVIGMVMSLHKMGISCAVLNSRGTGGMELKTTRTYCAANSDDLEEALDHVAVTRPGAPVMAVGISLGGLIIGHYLTTRKEAAAKKLVAAAVQSVPWNLVQGIRYIERPGLSLLFNQYLAYCLKGLVRLHRYQLEGDHLLDIKEVLESITVRQFDTRFTAKQFGFDDAEHYYQASTLYHKLDYIKVPFLCLNSGDDIFQPLEDNPFGAASKSSHVALVVTVRGGHIGFMEGLWPAKSYYSERLLTQLVVSIFSNLEAMKSIQKEADDYAKAVEVACGNA</sequence>
<keyword evidence="6" id="KW-1185">Reference proteome</keyword>
<evidence type="ECO:0000256" key="1">
    <source>
        <dbReference type="ARBA" id="ARBA00010884"/>
    </source>
</evidence>
<keyword evidence="5" id="KW-0378">Hydrolase</keyword>
<organism evidence="5 6">
    <name type="scientific">Penaeus vannamei</name>
    <name type="common">Whiteleg shrimp</name>
    <name type="synonym">Litopenaeus vannamei</name>
    <dbReference type="NCBI Taxonomy" id="6689"/>
    <lineage>
        <taxon>Eukaryota</taxon>
        <taxon>Metazoa</taxon>
        <taxon>Ecdysozoa</taxon>
        <taxon>Arthropoda</taxon>
        <taxon>Crustacea</taxon>
        <taxon>Multicrustacea</taxon>
        <taxon>Malacostraca</taxon>
        <taxon>Eumalacostraca</taxon>
        <taxon>Eucarida</taxon>
        <taxon>Decapoda</taxon>
        <taxon>Dendrobranchiata</taxon>
        <taxon>Penaeoidea</taxon>
        <taxon>Penaeidae</taxon>
        <taxon>Penaeus</taxon>
    </lineage>
</organism>
<dbReference type="InterPro" id="IPR012020">
    <property type="entry name" value="ABHD4"/>
</dbReference>
<dbReference type="InterPro" id="IPR029058">
    <property type="entry name" value="AB_hydrolase_fold"/>
</dbReference>
<dbReference type="InterPro" id="IPR022742">
    <property type="entry name" value="Hydrolase_4"/>
</dbReference>
<accession>A0A423SMT9</accession>
<feature type="domain" description="Serine aminopeptidase S33" evidence="4">
    <location>
        <begin position="135"/>
        <end position="354"/>
    </location>
</feature>
<dbReference type="InterPro" id="IPR050960">
    <property type="entry name" value="AB_hydrolase_4_sf"/>
</dbReference>
<keyword evidence="3" id="KW-0812">Transmembrane</keyword>
<dbReference type="Proteomes" id="UP000283509">
    <property type="component" value="Unassembled WGS sequence"/>
</dbReference>
<dbReference type="Gene3D" id="3.40.50.1820">
    <property type="entry name" value="alpha/beta hydrolase"/>
    <property type="match status" value="1"/>
</dbReference>
<dbReference type="AlphaFoldDB" id="A0A423SMT9"/>
<proteinExistence type="inferred from homology"/>
<dbReference type="OrthoDB" id="247542at2759"/>
<dbReference type="GO" id="GO:0051793">
    <property type="term" value="P:medium-chain fatty acid catabolic process"/>
    <property type="evidence" value="ECO:0007669"/>
    <property type="project" value="TreeGrafter"/>
</dbReference>
<dbReference type="PANTHER" id="PTHR10794">
    <property type="entry name" value="ABHYDROLASE DOMAIN-CONTAINING PROTEIN"/>
    <property type="match status" value="1"/>
</dbReference>
<evidence type="ECO:0000313" key="5">
    <source>
        <dbReference type="EMBL" id="ROT65481.1"/>
    </source>
</evidence>
<keyword evidence="3" id="KW-0472">Membrane</keyword>
<dbReference type="GO" id="GO:0051792">
    <property type="term" value="P:medium-chain fatty acid biosynthetic process"/>
    <property type="evidence" value="ECO:0007669"/>
    <property type="project" value="TreeGrafter"/>
</dbReference>
<reference evidence="5 6" key="1">
    <citation type="submission" date="2018-04" db="EMBL/GenBank/DDBJ databases">
        <authorList>
            <person name="Zhang X."/>
            <person name="Yuan J."/>
            <person name="Li F."/>
            <person name="Xiang J."/>
        </authorList>
    </citation>
    <scope>NUCLEOTIDE SEQUENCE [LARGE SCALE GENOMIC DNA]</scope>
    <source>
        <tissue evidence="5">Muscle</tissue>
    </source>
</reference>
<dbReference type="PANTHER" id="PTHR10794:SF63">
    <property type="entry name" value="ALPHA_BETA HYDROLASE 1, ISOFORM A"/>
    <property type="match status" value="1"/>
</dbReference>
<feature type="active site" description="Charge relay system" evidence="2">
    <location>
        <position position="195"/>
    </location>
</feature>
<dbReference type="STRING" id="6689.A0A423SMT9"/>
<comment type="similarity">
    <text evidence="1">Belongs to the AB hydrolase superfamily. AB hydrolase 4 family.</text>
</comment>
<dbReference type="GO" id="GO:0008126">
    <property type="term" value="F:acetylesterase activity"/>
    <property type="evidence" value="ECO:0007669"/>
    <property type="project" value="TreeGrafter"/>
</dbReference>
<protein>
    <submittedName>
        <fullName evidence="5">Putative abhydrolase domain-containing protein 3-like isoform X1</fullName>
    </submittedName>
</protein>
<gene>
    <name evidence="5" type="ORF">C7M84_016560</name>
</gene>
<evidence type="ECO:0000256" key="2">
    <source>
        <dbReference type="PIRSR" id="PIRSR005211-1"/>
    </source>
</evidence>
<evidence type="ECO:0000259" key="4">
    <source>
        <dbReference type="Pfam" id="PF12146"/>
    </source>
</evidence>
<name>A0A423SMT9_PENVA</name>
<evidence type="ECO:0000313" key="6">
    <source>
        <dbReference type="Proteomes" id="UP000283509"/>
    </source>
</evidence>
<dbReference type="Pfam" id="PF12146">
    <property type="entry name" value="Hydrolase_4"/>
    <property type="match status" value="1"/>
</dbReference>
<dbReference type="GO" id="GO:0047372">
    <property type="term" value="F:monoacylglycerol lipase activity"/>
    <property type="evidence" value="ECO:0007669"/>
    <property type="project" value="TreeGrafter"/>
</dbReference>